<dbReference type="Proteomes" id="UP000069205">
    <property type="component" value="Chromosome"/>
</dbReference>
<organism evidence="2 3">
    <name type="scientific">Nitrospira moscoviensis</name>
    <dbReference type="NCBI Taxonomy" id="42253"/>
    <lineage>
        <taxon>Bacteria</taxon>
        <taxon>Pseudomonadati</taxon>
        <taxon>Nitrospirota</taxon>
        <taxon>Nitrospiria</taxon>
        <taxon>Nitrospirales</taxon>
        <taxon>Nitrospiraceae</taxon>
        <taxon>Nitrospira</taxon>
    </lineage>
</organism>
<proteinExistence type="predicted"/>
<evidence type="ECO:0000259" key="1">
    <source>
        <dbReference type="PROSITE" id="PS51202"/>
    </source>
</evidence>
<gene>
    <name evidence="2" type="ORF">NITMOv2_2059</name>
</gene>
<dbReference type="InterPro" id="IPR036721">
    <property type="entry name" value="RCK_C_sf"/>
</dbReference>
<dbReference type="Gene3D" id="3.30.70.1450">
    <property type="entry name" value="Regulator of K+ conductance, C-terminal domain"/>
    <property type="match status" value="1"/>
</dbReference>
<dbReference type="RefSeq" id="WP_053379639.1">
    <property type="nucleotide sequence ID" value="NZ_CP011801.1"/>
</dbReference>
<dbReference type="AlphaFoldDB" id="A0A0K2GBZ5"/>
<dbReference type="PATRIC" id="fig|42253.5.peg.2031"/>
<dbReference type="GO" id="GO:0006813">
    <property type="term" value="P:potassium ion transport"/>
    <property type="evidence" value="ECO:0007669"/>
    <property type="project" value="InterPro"/>
</dbReference>
<protein>
    <recommendedName>
        <fullName evidence="1">RCK C-terminal domain-containing protein</fullName>
    </recommendedName>
</protein>
<dbReference type="SUPFAM" id="SSF116726">
    <property type="entry name" value="TrkA C-terminal domain-like"/>
    <property type="match status" value="1"/>
</dbReference>
<dbReference type="EMBL" id="CP011801">
    <property type="protein sequence ID" value="ALA58476.1"/>
    <property type="molecule type" value="Genomic_DNA"/>
</dbReference>
<dbReference type="GO" id="GO:0008324">
    <property type="term" value="F:monoatomic cation transmembrane transporter activity"/>
    <property type="evidence" value="ECO:0007669"/>
    <property type="project" value="InterPro"/>
</dbReference>
<evidence type="ECO:0000313" key="2">
    <source>
        <dbReference type="EMBL" id="ALA58476.1"/>
    </source>
</evidence>
<dbReference type="KEGG" id="nmv:NITMOv2_2059"/>
<sequence length="215" mass="23688">MSLELLGRVHKELSITGSALYETLLAIAERVNRKVQIIRLHWQAAMLLERMDRIAGDVGQDVVDRVARRFLVRGEADAGLSAFDAVLTRAAGRVQDLKQSLVRIDAQIRALKLEAIHQDLLRLQCDLSLRSAGIERLLVPRGAPAVGQRVRACPRPPSVHIATVLRGPFLLPPGEDLVFRPDDIVVLIGLQADLDRVTAWFTGPTIMSRTVSKSG</sequence>
<dbReference type="Pfam" id="PF02080">
    <property type="entry name" value="TrkA_C"/>
    <property type="match status" value="1"/>
</dbReference>
<dbReference type="STRING" id="42253.NITMOv2_2059"/>
<keyword evidence="3" id="KW-1185">Reference proteome</keyword>
<feature type="domain" description="RCK C-terminal" evidence="1">
    <location>
        <begin position="118"/>
        <end position="203"/>
    </location>
</feature>
<accession>A0A0K2GBZ5</accession>
<evidence type="ECO:0000313" key="3">
    <source>
        <dbReference type="Proteomes" id="UP000069205"/>
    </source>
</evidence>
<reference evidence="2 3" key="1">
    <citation type="journal article" date="2015" name="Proc. Natl. Acad. Sci. U.S.A.">
        <title>Expanded metabolic versatility of ubiquitous nitrite-oxidizing bacteria from the genus Nitrospira.</title>
        <authorList>
            <person name="Koch H."/>
            <person name="Lucker S."/>
            <person name="Albertsen M."/>
            <person name="Kitzinger K."/>
            <person name="Herbold C."/>
            <person name="Spieck E."/>
            <person name="Nielsen P.H."/>
            <person name="Wagner M."/>
            <person name="Daims H."/>
        </authorList>
    </citation>
    <scope>NUCLEOTIDE SEQUENCE [LARGE SCALE GENOMIC DNA]</scope>
    <source>
        <strain evidence="2 3">NSP M-1</strain>
    </source>
</reference>
<dbReference type="OrthoDB" id="9794930at2"/>
<dbReference type="PROSITE" id="PS51202">
    <property type="entry name" value="RCK_C"/>
    <property type="match status" value="1"/>
</dbReference>
<dbReference type="InterPro" id="IPR006037">
    <property type="entry name" value="RCK_C"/>
</dbReference>
<name>A0A0K2GBZ5_NITMO</name>